<evidence type="ECO:0000313" key="3">
    <source>
        <dbReference type="Proteomes" id="UP000622552"/>
    </source>
</evidence>
<feature type="domain" description="AAA+ ATPase" evidence="1">
    <location>
        <begin position="69"/>
        <end position="265"/>
    </location>
</feature>
<dbReference type="InterPro" id="IPR027417">
    <property type="entry name" value="P-loop_NTPase"/>
</dbReference>
<dbReference type="SUPFAM" id="SSF52540">
    <property type="entry name" value="P-loop containing nucleoside triphosphate hydrolases"/>
    <property type="match status" value="1"/>
</dbReference>
<keyword evidence="3" id="KW-1185">Reference proteome</keyword>
<dbReference type="CDD" id="cd00009">
    <property type="entry name" value="AAA"/>
    <property type="match status" value="1"/>
</dbReference>
<protein>
    <submittedName>
        <fullName evidence="2">MoxR-like ATPase</fullName>
    </submittedName>
</protein>
<sequence>MSDWQIFKGEGRPAEPERWDQLVAPPTWRSFTPSGPVRDVDTIVERREYRLAELLNTDAVDMVNAALTLRRPLLVTGDAGVGKSTLAQLVATELRLGPVLRWPVTSASRLSDGLYEYDAIGHVRAQSLQQGRSPAADGPFGPGDIGRYIRLGPLGTALLPWNRPRVVLIDELDKSDIDLPNDLLHVFEEGGFRIRELARLAESEPGGESAPVSVLTEDSDTPTVVPRGWVRCNQFPFVVMTSNGERPFPAPFLRRCLRLKLEPPSEQQLETIVHRLLDGVPGEHGARIREFVEARETRTLATDQLIDAIYLAASCPEDRPAPASVELQIMQGLDPT</sequence>
<dbReference type="EMBL" id="JADOUF010000001">
    <property type="protein sequence ID" value="MBG6136636.1"/>
    <property type="molecule type" value="Genomic_DNA"/>
</dbReference>
<dbReference type="InterPro" id="IPR003593">
    <property type="entry name" value="AAA+_ATPase"/>
</dbReference>
<name>A0A8J7GT38_9ACTN</name>
<dbReference type="RefSeq" id="WP_197003587.1">
    <property type="nucleotide sequence ID" value="NZ_BONS01000016.1"/>
</dbReference>
<gene>
    <name evidence="2" type="ORF">IW245_002830</name>
</gene>
<evidence type="ECO:0000259" key="1">
    <source>
        <dbReference type="SMART" id="SM00382"/>
    </source>
</evidence>
<dbReference type="Gene3D" id="3.40.50.300">
    <property type="entry name" value="P-loop containing nucleotide triphosphate hydrolases"/>
    <property type="match status" value="1"/>
</dbReference>
<organism evidence="2 3">
    <name type="scientific">Longispora fulva</name>
    <dbReference type="NCBI Taxonomy" id="619741"/>
    <lineage>
        <taxon>Bacteria</taxon>
        <taxon>Bacillati</taxon>
        <taxon>Actinomycetota</taxon>
        <taxon>Actinomycetes</taxon>
        <taxon>Micromonosporales</taxon>
        <taxon>Micromonosporaceae</taxon>
        <taxon>Longispora</taxon>
    </lineage>
</organism>
<dbReference type="AlphaFoldDB" id="A0A8J7GT38"/>
<accession>A0A8J7GT38</accession>
<proteinExistence type="predicted"/>
<comment type="caution">
    <text evidence="2">The sequence shown here is derived from an EMBL/GenBank/DDBJ whole genome shotgun (WGS) entry which is preliminary data.</text>
</comment>
<dbReference type="Proteomes" id="UP000622552">
    <property type="component" value="Unassembled WGS sequence"/>
</dbReference>
<dbReference type="SMART" id="SM00382">
    <property type="entry name" value="AAA"/>
    <property type="match status" value="1"/>
</dbReference>
<reference evidence="2" key="1">
    <citation type="submission" date="2020-11" db="EMBL/GenBank/DDBJ databases">
        <title>Sequencing the genomes of 1000 actinobacteria strains.</title>
        <authorList>
            <person name="Klenk H.-P."/>
        </authorList>
    </citation>
    <scope>NUCLEOTIDE SEQUENCE</scope>
    <source>
        <strain evidence="2">DSM 45356</strain>
    </source>
</reference>
<evidence type="ECO:0000313" key="2">
    <source>
        <dbReference type="EMBL" id="MBG6136636.1"/>
    </source>
</evidence>